<protein>
    <submittedName>
        <fullName evidence="1">Uncharacterized protein</fullName>
    </submittedName>
</protein>
<dbReference type="EMBL" id="JANAKD010000324">
    <property type="protein sequence ID" value="KAJ3494998.1"/>
    <property type="molecule type" value="Genomic_DNA"/>
</dbReference>
<sequence>MGAAGSVEAPELEEHTNLEWDSDEMNATGSSNERQSSAGLNTVYDKPTQPSVSTCNGCKGLSQEWGVEEIIGDETIDGKLFYMMKWKPTLVAEEDAENAAQLVRKWNLKKRKAMAEAKHKRQPRKPTRRVGIHV</sequence>
<keyword evidence="2" id="KW-1185">Reference proteome</keyword>
<comment type="caution">
    <text evidence="1">The sequence shown here is derived from an EMBL/GenBank/DDBJ whole genome shotgun (WGS) entry which is preliminary data.</text>
</comment>
<name>A0ACC1QZ32_9HYPO</name>
<gene>
    <name evidence="1" type="ORF">NLG97_g3704</name>
</gene>
<accession>A0ACC1QZ32</accession>
<reference evidence="1" key="1">
    <citation type="submission" date="2022-07" db="EMBL/GenBank/DDBJ databases">
        <title>Genome Sequence of Lecanicillium saksenae.</title>
        <authorList>
            <person name="Buettner E."/>
        </authorList>
    </citation>
    <scope>NUCLEOTIDE SEQUENCE</scope>
    <source>
        <strain evidence="1">VT-O1</strain>
    </source>
</reference>
<proteinExistence type="predicted"/>
<evidence type="ECO:0000313" key="1">
    <source>
        <dbReference type="EMBL" id="KAJ3494998.1"/>
    </source>
</evidence>
<evidence type="ECO:0000313" key="2">
    <source>
        <dbReference type="Proteomes" id="UP001148737"/>
    </source>
</evidence>
<organism evidence="1 2">
    <name type="scientific">Lecanicillium saksenae</name>
    <dbReference type="NCBI Taxonomy" id="468837"/>
    <lineage>
        <taxon>Eukaryota</taxon>
        <taxon>Fungi</taxon>
        <taxon>Dikarya</taxon>
        <taxon>Ascomycota</taxon>
        <taxon>Pezizomycotina</taxon>
        <taxon>Sordariomycetes</taxon>
        <taxon>Hypocreomycetidae</taxon>
        <taxon>Hypocreales</taxon>
        <taxon>Cordycipitaceae</taxon>
        <taxon>Lecanicillium</taxon>
    </lineage>
</organism>
<dbReference type="Proteomes" id="UP001148737">
    <property type="component" value="Unassembled WGS sequence"/>
</dbReference>